<comment type="caution">
    <text evidence="1">The sequence shown here is derived from an EMBL/GenBank/DDBJ whole genome shotgun (WGS) entry which is preliminary data.</text>
</comment>
<dbReference type="EMBL" id="BSXW01000876">
    <property type="protein sequence ID" value="GMF31047.1"/>
    <property type="molecule type" value="Genomic_DNA"/>
</dbReference>
<dbReference type="Proteomes" id="UP001165083">
    <property type="component" value="Unassembled WGS sequence"/>
</dbReference>
<name>A0A9W6WWZ7_9STRA</name>
<sequence>MLESTISPRSFIQPRRPNLITLTTCLLAASVKVVDLGLLEIAVAVAIDVHTDLAHGERSKLHNEAVRITLLLVNSVTLLRQPNGAAAARRAIFCSCKDTTPVIVNNANGYAYDVSTY</sequence>
<accession>A0A9W6WWZ7</accession>
<keyword evidence="2" id="KW-1185">Reference proteome</keyword>
<protein>
    <submittedName>
        <fullName evidence="1">Unnamed protein product</fullName>
    </submittedName>
</protein>
<dbReference type="AlphaFoldDB" id="A0A9W6WWZ7"/>
<organism evidence="1 2">
    <name type="scientific">Phytophthora lilii</name>
    <dbReference type="NCBI Taxonomy" id="2077276"/>
    <lineage>
        <taxon>Eukaryota</taxon>
        <taxon>Sar</taxon>
        <taxon>Stramenopiles</taxon>
        <taxon>Oomycota</taxon>
        <taxon>Peronosporomycetes</taxon>
        <taxon>Peronosporales</taxon>
        <taxon>Peronosporaceae</taxon>
        <taxon>Phytophthora</taxon>
    </lineage>
</organism>
<gene>
    <name evidence="1" type="ORF">Plil01_001328300</name>
</gene>
<evidence type="ECO:0000313" key="2">
    <source>
        <dbReference type="Proteomes" id="UP001165083"/>
    </source>
</evidence>
<reference evidence="1" key="1">
    <citation type="submission" date="2023-04" db="EMBL/GenBank/DDBJ databases">
        <title>Phytophthora lilii NBRC 32176.</title>
        <authorList>
            <person name="Ichikawa N."/>
            <person name="Sato H."/>
            <person name="Tonouchi N."/>
        </authorList>
    </citation>
    <scope>NUCLEOTIDE SEQUENCE</scope>
    <source>
        <strain evidence="1">NBRC 32176</strain>
    </source>
</reference>
<evidence type="ECO:0000313" key="1">
    <source>
        <dbReference type="EMBL" id="GMF31047.1"/>
    </source>
</evidence>
<proteinExistence type="predicted"/>